<comment type="caution">
    <text evidence="1">The sequence shown here is derived from an EMBL/GenBank/DDBJ whole genome shotgun (WGS) entry which is preliminary data.</text>
</comment>
<dbReference type="AlphaFoldDB" id="A0A4R1I745"/>
<dbReference type="Proteomes" id="UP000295030">
    <property type="component" value="Unassembled WGS sequence"/>
</dbReference>
<name>A0A4R1I745_ANCAQ</name>
<proteinExistence type="predicted"/>
<keyword evidence="2" id="KW-1185">Reference proteome</keyword>
<gene>
    <name evidence="1" type="ORF">EV667_2556</name>
</gene>
<evidence type="ECO:0000313" key="1">
    <source>
        <dbReference type="EMBL" id="TCK28549.1"/>
    </source>
</evidence>
<dbReference type="RefSeq" id="WP_165901609.1">
    <property type="nucleotide sequence ID" value="NZ_SMFY01000002.1"/>
</dbReference>
<accession>A0A4R1I745</accession>
<protein>
    <submittedName>
        <fullName evidence="1">Uncharacterized protein</fullName>
    </submittedName>
</protein>
<reference evidence="1 2" key="1">
    <citation type="submission" date="2019-03" db="EMBL/GenBank/DDBJ databases">
        <title>Genomic Encyclopedia of Type Strains, Phase IV (KMG-IV): sequencing the most valuable type-strain genomes for metagenomic binning, comparative biology and taxonomic classification.</title>
        <authorList>
            <person name="Goeker M."/>
        </authorList>
    </citation>
    <scope>NUCLEOTIDE SEQUENCE [LARGE SCALE GENOMIC DNA]</scope>
    <source>
        <strain evidence="1 2">DSM 101</strain>
    </source>
</reference>
<organism evidence="1 2">
    <name type="scientific">Ancylobacter aquaticus</name>
    <dbReference type="NCBI Taxonomy" id="100"/>
    <lineage>
        <taxon>Bacteria</taxon>
        <taxon>Pseudomonadati</taxon>
        <taxon>Pseudomonadota</taxon>
        <taxon>Alphaproteobacteria</taxon>
        <taxon>Hyphomicrobiales</taxon>
        <taxon>Xanthobacteraceae</taxon>
        <taxon>Ancylobacter</taxon>
    </lineage>
</organism>
<evidence type="ECO:0000313" key="2">
    <source>
        <dbReference type="Proteomes" id="UP000295030"/>
    </source>
</evidence>
<sequence length="58" mass="6173">MTEKLEALRSRLLAAQRELIVAAAEAGAVPPDNALRKIADMEVALAAIEAMIDEARQG</sequence>
<dbReference type="EMBL" id="SMFY01000002">
    <property type="protein sequence ID" value="TCK28549.1"/>
    <property type="molecule type" value="Genomic_DNA"/>
</dbReference>